<reference evidence="11 12" key="1">
    <citation type="submission" date="2018-04" db="EMBL/GenBank/DDBJ databases">
        <authorList>
            <person name="Zhang X."/>
            <person name="Yuan J."/>
            <person name="Li F."/>
            <person name="Xiang J."/>
        </authorList>
    </citation>
    <scope>NUCLEOTIDE SEQUENCE [LARGE SCALE GENOMIC DNA]</scope>
    <source>
        <tissue evidence="11">Muscle</tissue>
    </source>
</reference>
<dbReference type="Pfam" id="PF25762">
    <property type="entry name" value="HAUS1"/>
    <property type="match status" value="1"/>
</dbReference>
<comment type="subcellular location">
    <subcellularLocation>
        <location evidence="1">Cytoplasm</location>
        <location evidence="1">Cytoskeleton</location>
        <location evidence="1">Spindle</location>
    </subcellularLocation>
</comment>
<dbReference type="OrthoDB" id="5372507at2759"/>
<feature type="coiled-coil region" evidence="10">
    <location>
        <begin position="78"/>
        <end position="126"/>
    </location>
</feature>
<organism evidence="11 12">
    <name type="scientific">Penaeus vannamei</name>
    <name type="common">Whiteleg shrimp</name>
    <name type="synonym">Litopenaeus vannamei</name>
    <dbReference type="NCBI Taxonomy" id="6689"/>
    <lineage>
        <taxon>Eukaryota</taxon>
        <taxon>Metazoa</taxon>
        <taxon>Ecdysozoa</taxon>
        <taxon>Arthropoda</taxon>
        <taxon>Crustacea</taxon>
        <taxon>Multicrustacea</taxon>
        <taxon>Malacostraca</taxon>
        <taxon>Eumalacostraca</taxon>
        <taxon>Eucarida</taxon>
        <taxon>Decapoda</taxon>
        <taxon>Dendrobranchiata</taxon>
        <taxon>Penaeoidea</taxon>
        <taxon>Penaeidae</taxon>
        <taxon>Penaeus</taxon>
    </lineage>
</organism>
<dbReference type="Proteomes" id="UP000283509">
    <property type="component" value="Unassembled WGS sequence"/>
</dbReference>
<evidence type="ECO:0000256" key="5">
    <source>
        <dbReference type="ARBA" id="ARBA00022701"/>
    </source>
</evidence>
<dbReference type="PANTHER" id="PTHR31570">
    <property type="entry name" value="HAUS AUGMIN-LIKE COMPLEX SUBUNIT 1"/>
    <property type="match status" value="1"/>
</dbReference>
<evidence type="ECO:0000256" key="1">
    <source>
        <dbReference type="ARBA" id="ARBA00004186"/>
    </source>
</evidence>
<keyword evidence="9" id="KW-0131">Cell cycle</keyword>
<dbReference type="GO" id="GO:0051225">
    <property type="term" value="P:spindle assembly"/>
    <property type="evidence" value="ECO:0007669"/>
    <property type="project" value="InterPro"/>
</dbReference>
<reference evidence="11 12" key="2">
    <citation type="submission" date="2019-01" db="EMBL/GenBank/DDBJ databases">
        <title>The decoding of complex shrimp genome reveals the adaptation for benthos swimmer, frequently molting mechanism and breeding impact on genome.</title>
        <authorList>
            <person name="Sun Y."/>
            <person name="Gao Y."/>
            <person name="Yu Y."/>
        </authorList>
    </citation>
    <scope>NUCLEOTIDE SEQUENCE [LARGE SCALE GENOMIC DNA]</scope>
    <source>
        <tissue evidence="11">Muscle</tissue>
    </source>
</reference>
<keyword evidence="12" id="KW-1185">Reference proteome</keyword>
<keyword evidence="6" id="KW-0498">Mitosis</keyword>
<evidence type="ECO:0000256" key="4">
    <source>
        <dbReference type="ARBA" id="ARBA00022618"/>
    </source>
</evidence>
<name>A0A3R7LYV7_PENVA</name>
<protein>
    <submittedName>
        <fullName evidence="11">Uncharacterized protein</fullName>
    </submittedName>
</protein>
<dbReference type="EMBL" id="QCYY01002703">
    <property type="protein sequence ID" value="ROT68243.1"/>
    <property type="molecule type" value="Genomic_DNA"/>
</dbReference>
<gene>
    <name evidence="11" type="ORF">C7M84_013629</name>
</gene>
<evidence type="ECO:0000313" key="11">
    <source>
        <dbReference type="EMBL" id="ROT68243.1"/>
    </source>
</evidence>
<dbReference type="GO" id="GO:0070652">
    <property type="term" value="C:HAUS complex"/>
    <property type="evidence" value="ECO:0007669"/>
    <property type="project" value="InterPro"/>
</dbReference>
<comment type="similarity">
    <text evidence="2">Belongs to the HAUS1 family.</text>
</comment>
<dbReference type="PANTHER" id="PTHR31570:SF1">
    <property type="entry name" value="HAUS AUGMIN-LIKE COMPLEX SUBUNIT 1"/>
    <property type="match status" value="1"/>
</dbReference>
<evidence type="ECO:0000256" key="6">
    <source>
        <dbReference type="ARBA" id="ARBA00022776"/>
    </source>
</evidence>
<sequence length="248" mass="28136">MKASKRSEDNAKVLAADYTKKAAEYNAEAMQKKNWLDALKFSPDDLSEESQKSVTALANTAQVLDVQSPTSTNIVLALNQLEMDHMKVVNELEQEKGRKACLLEMSQQLSRKLEEIKRISQQAEATWTLQQEELSRDAKRQQFSREKSNNYAADITHYEAKLRQVGLSKEITHSHLCAKWADLQALEKQVKELEQQLQNYTLPPDMALAEVKVQEARQELASIMDGLAITCKTSPCSFCMLNCFYSTL</sequence>
<dbReference type="GO" id="GO:0005819">
    <property type="term" value="C:spindle"/>
    <property type="evidence" value="ECO:0007669"/>
    <property type="project" value="UniProtKB-SubCell"/>
</dbReference>
<keyword evidence="4" id="KW-0132">Cell division</keyword>
<evidence type="ECO:0000256" key="10">
    <source>
        <dbReference type="SAM" id="Coils"/>
    </source>
</evidence>
<evidence type="ECO:0000313" key="12">
    <source>
        <dbReference type="Proteomes" id="UP000283509"/>
    </source>
</evidence>
<dbReference type="STRING" id="6689.A0A3R7LYV7"/>
<accession>A0A3R7LYV7</accession>
<dbReference type="AlphaFoldDB" id="A0A3R7LYV7"/>
<dbReference type="GO" id="GO:0005874">
    <property type="term" value="C:microtubule"/>
    <property type="evidence" value="ECO:0007669"/>
    <property type="project" value="UniProtKB-KW"/>
</dbReference>
<dbReference type="InterPro" id="IPR026243">
    <property type="entry name" value="HAUS1"/>
</dbReference>
<evidence type="ECO:0000256" key="8">
    <source>
        <dbReference type="ARBA" id="ARBA00023212"/>
    </source>
</evidence>
<keyword evidence="8" id="KW-0206">Cytoskeleton</keyword>
<dbReference type="GO" id="GO:0051301">
    <property type="term" value="P:cell division"/>
    <property type="evidence" value="ECO:0007669"/>
    <property type="project" value="UniProtKB-KW"/>
</dbReference>
<keyword evidence="5" id="KW-0493">Microtubule</keyword>
<evidence type="ECO:0000256" key="9">
    <source>
        <dbReference type="ARBA" id="ARBA00023306"/>
    </source>
</evidence>
<dbReference type="GO" id="GO:0005829">
    <property type="term" value="C:cytosol"/>
    <property type="evidence" value="ECO:0007669"/>
    <property type="project" value="TreeGrafter"/>
</dbReference>
<keyword evidence="7 10" id="KW-0175">Coiled coil</keyword>
<comment type="caution">
    <text evidence="11">The sequence shown here is derived from an EMBL/GenBank/DDBJ whole genome shotgun (WGS) entry which is preliminary data.</text>
</comment>
<evidence type="ECO:0000256" key="3">
    <source>
        <dbReference type="ARBA" id="ARBA00022490"/>
    </source>
</evidence>
<proteinExistence type="inferred from homology"/>
<evidence type="ECO:0000256" key="2">
    <source>
        <dbReference type="ARBA" id="ARBA00005479"/>
    </source>
</evidence>
<evidence type="ECO:0000256" key="7">
    <source>
        <dbReference type="ARBA" id="ARBA00023054"/>
    </source>
</evidence>
<keyword evidence="3" id="KW-0963">Cytoplasm</keyword>